<dbReference type="OrthoDB" id="105333at2157"/>
<reference evidence="3 4" key="1">
    <citation type="journal article" date="2011" name="J. Bacteriol.">
        <title>Complete genome sequence of Methanosaeta concilii, a specialist in aceticlastic methanogenesis.</title>
        <authorList>
            <person name="Barber R.D."/>
            <person name="Zhang L."/>
            <person name="Harnack M."/>
            <person name="Olson M.V."/>
            <person name="Kaul R."/>
            <person name="Ingram-Smith C."/>
            <person name="Smith K.S."/>
        </authorList>
    </citation>
    <scope>NUCLEOTIDE SEQUENCE [LARGE SCALE GENOMIC DNA]</scope>
    <source>
        <strain evidence="4">ATCC 5969 / DSM 3671 / JCM 10134 / NBRC 103675 / OCM 69 / GP-6</strain>
    </source>
</reference>
<evidence type="ECO:0000313" key="4">
    <source>
        <dbReference type="Proteomes" id="UP000007807"/>
    </source>
</evidence>
<dbReference type="STRING" id="990316.MCON_0353"/>
<dbReference type="FunCoup" id="F4BVV7">
    <property type="interactions" value="1"/>
</dbReference>
<dbReference type="GeneID" id="10460117"/>
<accession>F4BVV7</accession>
<dbReference type="InterPro" id="IPR053184">
    <property type="entry name" value="FeoA-like"/>
</dbReference>
<dbReference type="SMART" id="SM00899">
    <property type="entry name" value="FeoA"/>
    <property type="match status" value="1"/>
</dbReference>
<dbReference type="InterPro" id="IPR038157">
    <property type="entry name" value="FeoA_core_dom"/>
</dbReference>
<sequence length="87" mass="8962">MISTGSISGGSLPLAFLPEGRAGTVLEIRGGHGAVRHLEDMGFAPPARVLVLKSCPPGAMLVMVKDSRIALGRGIAMKILVKGVDDP</sequence>
<dbReference type="InParanoid" id="F4BVV7"/>
<name>F4BVV7_METSG</name>
<proteinExistence type="predicted"/>
<organism evidence="3 4">
    <name type="scientific">Methanothrix soehngenii (strain ATCC 5969 / DSM 3671 / JCM 10134 / NBRC 103675 / OCM 69 / GP-6)</name>
    <name type="common">Methanosaeta concilii</name>
    <dbReference type="NCBI Taxonomy" id="990316"/>
    <lineage>
        <taxon>Archaea</taxon>
        <taxon>Methanobacteriati</taxon>
        <taxon>Methanobacteriota</taxon>
        <taxon>Stenosarchaea group</taxon>
        <taxon>Methanomicrobia</taxon>
        <taxon>Methanotrichales</taxon>
        <taxon>Methanotrichaceae</taxon>
        <taxon>Methanothrix</taxon>
    </lineage>
</organism>
<dbReference type="PANTHER" id="PTHR43151">
    <property type="entry name" value="FEOA FAMILY PROTEIN"/>
    <property type="match status" value="1"/>
</dbReference>
<keyword evidence="1" id="KW-0408">Iron</keyword>
<dbReference type="HOGENOM" id="CLU_150646_6_3_2"/>
<evidence type="ECO:0000256" key="1">
    <source>
        <dbReference type="ARBA" id="ARBA00023004"/>
    </source>
</evidence>
<dbReference type="Gene3D" id="2.30.30.90">
    <property type="match status" value="1"/>
</dbReference>
<keyword evidence="4" id="KW-1185">Reference proteome</keyword>
<dbReference type="PANTHER" id="PTHR43151:SF1">
    <property type="entry name" value="SSR2333 PROTEIN"/>
    <property type="match status" value="1"/>
</dbReference>
<gene>
    <name evidence="3" type="ordered locus">MCON_0353</name>
</gene>
<evidence type="ECO:0000313" key="3">
    <source>
        <dbReference type="EMBL" id="AEB67217.1"/>
    </source>
</evidence>
<evidence type="ECO:0000259" key="2">
    <source>
        <dbReference type="SMART" id="SM00899"/>
    </source>
</evidence>
<dbReference type="InterPro" id="IPR008988">
    <property type="entry name" value="Transcriptional_repressor_C"/>
</dbReference>
<protein>
    <submittedName>
        <fullName evidence="3">FeoA family protein</fullName>
    </submittedName>
</protein>
<dbReference type="Proteomes" id="UP000007807">
    <property type="component" value="Chromosome"/>
</dbReference>
<dbReference type="InterPro" id="IPR007167">
    <property type="entry name" value="Fe-transptr_FeoA-like"/>
</dbReference>
<dbReference type="Pfam" id="PF04023">
    <property type="entry name" value="FeoA"/>
    <property type="match status" value="1"/>
</dbReference>
<dbReference type="AlphaFoldDB" id="F4BVV7"/>
<dbReference type="GO" id="GO:0046914">
    <property type="term" value="F:transition metal ion binding"/>
    <property type="evidence" value="ECO:0007669"/>
    <property type="project" value="InterPro"/>
</dbReference>
<dbReference type="EMBL" id="CP002565">
    <property type="protein sequence ID" value="AEB67217.1"/>
    <property type="molecule type" value="Genomic_DNA"/>
</dbReference>
<dbReference type="KEGG" id="mcj:MCON_0353"/>
<dbReference type="RefSeq" id="WP_013718279.1">
    <property type="nucleotide sequence ID" value="NC_015416.1"/>
</dbReference>
<feature type="domain" description="Ferrous iron transporter FeoA-like" evidence="2">
    <location>
        <begin position="12"/>
        <end position="83"/>
    </location>
</feature>
<dbReference type="SUPFAM" id="SSF50037">
    <property type="entry name" value="C-terminal domain of transcriptional repressors"/>
    <property type="match status" value="1"/>
</dbReference>